<dbReference type="Pfam" id="PF02492">
    <property type="entry name" value="cobW"/>
    <property type="match status" value="1"/>
</dbReference>
<dbReference type="InterPro" id="IPR036627">
    <property type="entry name" value="CobW-likC_sf"/>
</dbReference>
<reference evidence="8 9" key="1">
    <citation type="submission" date="2018-01" db="EMBL/GenBank/DDBJ databases">
        <title>Glutamicibacter soli strain NHPC-3 Whole genome sequence and assembly.</title>
        <authorList>
            <person name="Choudhury P."/>
            <person name="Gupta D."/>
            <person name="Sengupta K."/>
            <person name="Jawed A."/>
            <person name="Sultana N."/>
            <person name="Saha P."/>
        </authorList>
    </citation>
    <scope>NUCLEOTIDE SEQUENCE [LARGE SCALE GENOMIC DNA]</scope>
    <source>
        <strain evidence="8 9">NHPC-3</strain>
    </source>
</reference>
<dbReference type="Gene3D" id="3.40.50.300">
    <property type="entry name" value="P-loop containing nucleotide triphosphate hydrolases"/>
    <property type="match status" value="1"/>
</dbReference>
<keyword evidence="3" id="KW-0143">Chaperone</keyword>
<dbReference type="SMART" id="SM00833">
    <property type="entry name" value="CobW_C"/>
    <property type="match status" value="1"/>
</dbReference>
<dbReference type="SUPFAM" id="SSF90002">
    <property type="entry name" value="Hypothetical protein YjiA, C-terminal domain"/>
    <property type="match status" value="1"/>
</dbReference>
<dbReference type="PANTHER" id="PTHR13748">
    <property type="entry name" value="COBW-RELATED"/>
    <property type="match status" value="1"/>
</dbReference>
<dbReference type="InterPro" id="IPR027417">
    <property type="entry name" value="P-loop_NTPase"/>
</dbReference>
<dbReference type="CDD" id="cd03112">
    <property type="entry name" value="CobW-like"/>
    <property type="match status" value="1"/>
</dbReference>
<proteinExistence type="inferred from homology"/>
<dbReference type="PANTHER" id="PTHR13748:SF62">
    <property type="entry name" value="COBW DOMAIN-CONTAINING PROTEIN"/>
    <property type="match status" value="1"/>
</dbReference>
<protein>
    <submittedName>
        <fullName evidence="8">Cobalamin biosynthesis protein CobW</fullName>
    </submittedName>
</protein>
<dbReference type="SUPFAM" id="SSF52540">
    <property type="entry name" value="P-loop containing nucleoside triphosphate hydrolases"/>
    <property type="match status" value="1"/>
</dbReference>
<comment type="similarity">
    <text evidence="4">Belongs to the SIMIBI class G3E GTPase family. ZNG1 subfamily.</text>
</comment>
<dbReference type="GO" id="GO:0005737">
    <property type="term" value="C:cytoplasm"/>
    <property type="evidence" value="ECO:0007669"/>
    <property type="project" value="TreeGrafter"/>
</dbReference>
<sequence>MSSAVPLTLLGGYLGAGKTTLVNDLLEQSAQRIAVLVNDFGAVNIDAKLIRTARSDSVELANGCLCCSLRDSVAETLQPLAGRGDFDRVVVEVSGVGNPAKLAPWQGFPGFAPGGLVVCADAGAIGRQLRDGFIGDTVLDQLRAAELVLLSKTDLLPEDRAKQAAQLVSQAAPQAAVLASPHGADRIAGLERWLGALPDQAGARELEPEPTPEHGGNHPFASLALRGTRPVDRERLERALAGCPQVLQRAKGFLRLQDSPQRRTLVQYSGSGLELEDCGAWSGAQEPQLVLIAAGERAEDVLAQIAAALPELQASPADGTS</sequence>
<dbReference type="GO" id="GO:0016787">
    <property type="term" value="F:hydrolase activity"/>
    <property type="evidence" value="ECO:0007669"/>
    <property type="project" value="UniProtKB-KW"/>
</dbReference>
<dbReference type="InterPro" id="IPR011629">
    <property type="entry name" value="CobW-like_C"/>
</dbReference>
<evidence type="ECO:0000256" key="4">
    <source>
        <dbReference type="ARBA" id="ARBA00034320"/>
    </source>
</evidence>
<accession>A0A365YDJ7</accession>
<keyword evidence="9" id="KW-1185">Reference proteome</keyword>
<organism evidence="8 9">
    <name type="scientific">Glutamicibacter soli</name>
    <dbReference type="NCBI Taxonomy" id="453836"/>
    <lineage>
        <taxon>Bacteria</taxon>
        <taxon>Bacillati</taxon>
        <taxon>Actinomycetota</taxon>
        <taxon>Actinomycetes</taxon>
        <taxon>Micrococcales</taxon>
        <taxon>Micrococcaceae</taxon>
        <taxon>Glutamicibacter</taxon>
    </lineage>
</organism>
<dbReference type="Proteomes" id="UP000252167">
    <property type="component" value="Unassembled WGS sequence"/>
</dbReference>
<dbReference type="InterPro" id="IPR051316">
    <property type="entry name" value="Zinc-reg_GTPase_activator"/>
</dbReference>
<evidence type="ECO:0000313" key="9">
    <source>
        <dbReference type="Proteomes" id="UP000252167"/>
    </source>
</evidence>
<comment type="caution">
    <text evidence="8">The sequence shown here is derived from an EMBL/GenBank/DDBJ whole genome shotgun (WGS) entry which is preliminary data.</text>
</comment>
<feature type="compositionally biased region" description="Basic and acidic residues" evidence="6">
    <location>
        <begin position="203"/>
        <end position="216"/>
    </location>
</feature>
<gene>
    <name evidence="8" type="ORF">C1H84_13275</name>
</gene>
<keyword evidence="1" id="KW-0547">Nucleotide-binding</keyword>
<evidence type="ECO:0000313" key="8">
    <source>
        <dbReference type="EMBL" id="RBM00093.1"/>
    </source>
</evidence>
<name>A0A365YDJ7_9MICC</name>
<dbReference type="AlphaFoldDB" id="A0A365YDJ7"/>
<comment type="catalytic activity">
    <reaction evidence="5">
        <text>GTP + H2O = GDP + phosphate + H(+)</text>
        <dbReference type="Rhea" id="RHEA:19669"/>
        <dbReference type="ChEBI" id="CHEBI:15377"/>
        <dbReference type="ChEBI" id="CHEBI:15378"/>
        <dbReference type="ChEBI" id="CHEBI:37565"/>
        <dbReference type="ChEBI" id="CHEBI:43474"/>
        <dbReference type="ChEBI" id="CHEBI:58189"/>
    </reaction>
    <physiologicalReaction direction="left-to-right" evidence="5">
        <dbReference type="Rhea" id="RHEA:19670"/>
    </physiologicalReaction>
</comment>
<dbReference type="EMBL" id="POAF01000006">
    <property type="protein sequence ID" value="RBM00093.1"/>
    <property type="molecule type" value="Genomic_DNA"/>
</dbReference>
<evidence type="ECO:0000256" key="6">
    <source>
        <dbReference type="SAM" id="MobiDB-lite"/>
    </source>
</evidence>
<dbReference type="RefSeq" id="WP_113607623.1">
    <property type="nucleotide sequence ID" value="NZ_POAF01000006.1"/>
</dbReference>
<dbReference type="Pfam" id="PF07683">
    <property type="entry name" value="CobW_C"/>
    <property type="match status" value="1"/>
</dbReference>
<dbReference type="InterPro" id="IPR003495">
    <property type="entry name" value="CobW/HypB/UreG_nucleotide-bd"/>
</dbReference>
<feature type="domain" description="CobW C-terminal" evidence="7">
    <location>
        <begin position="220"/>
        <end position="309"/>
    </location>
</feature>
<evidence type="ECO:0000256" key="1">
    <source>
        <dbReference type="ARBA" id="ARBA00022741"/>
    </source>
</evidence>
<feature type="region of interest" description="Disordered" evidence="6">
    <location>
        <begin position="203"/>
        <end position="223"/>
    </location>
</feature>
<evidence type="ECO:0000256" key="2">
    <source>
        <dbReference type="ARBA" id="ARBA00022801"/>
    </source>
</evidence>
<evidence type="ECO:0000259" key="7">
    <source>
        <dbReference type="SMART" id="SM00833"/>
    </source>
</evidence>
<dbReference type="GO" id="GO:0000166">
    <property type="term" value="F:nucleotide binding"/>
    <property type="evidence" value="ECO:0007669"/>
    <property type="project" value="UniProtKB-KW"/>
</dbReference>
<dbReference type="Gene3D" id="3.30.1220.10">
    <property type="entry name" value="CobW-like, C-terminal domain"/>
    <property type="match status" value="1"/>
</dbReference>
<evidence type="ECO:0000256" key="3">
    <source>
        <dbReference type="ARBA" id="ARBA00023186"/>
    </source>
</evidence>
<evidence type="ECO:0000256" key="5">
    <source>
        <dbReference type="ARBA" id="ARBA00049117"/>
    </source>
</evidence>
<keyword evidence="2" id="KW-0378">Hydrolase</keyword>